<reference evidence="2" key="2">
    <citation type="journal article" date="2015" name="Data Brief">
        <title>Shoot transcriptome of the giant reed, Arundo donax.</title>
        <authorList>
            <person name="Barrero R.A."/>
            <person name="Guerrero F.D."/>
            <person name="Moolhuijzen P."/>
            <person name="Goolsby J.A."/>
            <person name="Tidwell J."/>
            <person name="Bellgard S.E."/>
            <person name="Bellgard M.I."/>
        </authorList>
    </citation>
    <scope>NUCLEOTIDE SEQUENCE</scope>
    <source>
        <tissue evidence="2">Shoot tissue taken approximately 20 cm above the soil surface</tissue>
    </source>
</reference>
<organism evidence="2">
    <name type="scientific">Arundo donax</name>
    <name type="common">Giant reed</name>
    <name type="synonym">Donax arundinaceus</name>
    <dbReference type="NCBI Taxonomy" id="35708"/>
    <lineage>
        <taxon>Eukaryota</taxon>
        <taxon>Viridiplantae</taxon>
        <taxon>Streptophyta</taxon>
        <taxon>Embryophyta</taxon>
        <taxon>Tracheophyta</taxon>
        <taxon>Spermatophyta</taxon>
        <taxon>Magnoliopsida</taxon>
        <taxon>Liliopsida</taxon>
        <taxon>Poales</taxon>
        <taxon>Poaceae</taxon>
        <taxon>PACMAD clade</taxon>
        <taxon>Arundinoideae</taxon>
        <taxon>Arundineae</taxon>
        <taxon>Arundo</taxon>
    </lineage>
</organism>
<dbReference type="AlphaFoldDB" id="A0A0A8XTW0"/>
<accession>A0A0A8XTW0</accession>
<reference evidence="2" key="1">
    <citation type="submission" date="2014-09" db="EMBL/GenBank/DDBJ databases">
        <authorList>
            <person name="Magalhaes I.L.F."/>
            <person name="Oliveira U."/>
            <person name="Santos F.R."/>
            <person name="Vidigal T.H.D.A."/>
            <person name="Brescovit A.D."/>
            <person name="Santos A.J."/>
        </authorList>
    </citation>
    <scope>NUCLEOTIDE SEQUENCE</scope>
    <source>
        <tissue evidence="2">Shoot tissue taken approximately 20 cm above the soil surface</tissue>
    </source>
</reference>
<feature type="compositionally biased region" description="Basic and acidic residues" evidence="1">
    <location>
        <begin position="23"/>
        <end position="33"/>
    </location>
</feature>
<dbReference type="EMBL" id="GBRH01280569">
    <property type="protein sequence ID" value="JAD17326.1"/>
    <property type="molecule type" value="Transcribed_RNA"/>
</dbReference>
<proteinExistence type="predicted"/>
<evidence type="ECO:0000313" key="2">
    <source>
        <dbReference type="EMBL" id="JAD17326.1"/>
    </source>
</evidence>
<feature type="region of interest" description="Disordered" evidence="1">
    <location>
        <begin position="20"/>
        <end position="42"/>
    </location>
</feature>
<protein>
    <submittedName>
        <fullName evidence="2">Uncharacterized protein</fullName>
    </submittedName>
</protein>
<sequence>MTAAIVTSSKRVCARRAGFHGRVRQEEEHEESIPKPQLLLPP</sequence>
<name>A0A0A8XTW0_ARUDO</name>
<evidence type="ECO:0000256" key="1">
    <source>
        <dbReference type="SAM" id="MobiDB-lite"/>
    </source>
</evidence>